<accession>A0A2H0NDI0</accession>
<keyword evidence="1" id="KW-1133">Transmembrane helix</keyword>
<proteinExistence type="predicted"/>
<protein>
    <submittedName>
        <fullName evidence="2">Uncharacterized protein</fullName>
    </submittedName>
</protein>
<keyword evidence="1" id="KW-0472">Membrane</keyword>
<organism evidence="2 3">
    <name type="scientific">Candidatus Komeilibacteria bacterium CG11_big_fil_rev_8_21_14_0_20_36_20</name>
    <dbReference type="NCBI Taxonomy" id="1974477"/>
    <lineage>
        <taxon>Bacteria</taxon>
        <taxon>Candidatus Komeiliibacteriota</taxon>
    </lineage>
</organism>
<name>A0A2H0NDI0_9BACT</name>
<evidence type="ECO:0000256" key="1">
    <source>
        <dbReference type="SAM" id="Phobius"/>
    </source>
</evidence>
<evidence type="ECO:0000313" key="2">
    <source>
        <dbReference type="EMBL" id="PIR06937.1"/>
    </source>
</evidence>
<dbReference type="Proteomes" id="UP000230564">
    <property type="component" value="Unassembled WGS sequence"/>
</dbReference>
<sequence>MLYLAFFFVVALFFFYLSWRHYIKKVVVHFVAESGDTWWTKRKEIKLHKINLKHHLEIKGDQQSYWSAWRENRAIIFFWAILGVGVLVIAVI</sequence>
<evidence type="ECO:0000313" key="3">
    <source>
        <dbReference type="Proteomes" id="UP000230564"/>
    </source>
</evidence>
<dbReference type="AlphaFoldDB" id="A0A2H0NDI0"/>
<feature type="transmembrane region" description="Helical" evidence="1">
    <location>
        <begin position="74"/>
        <end position="91"/>
    </location>
</feature>
<reference evidence="2 3" key="1">
    <citation type="submission" date="2017-09" db="EMBL/GenBank/DDBJ databases">
        <title>Depth-based differentiation of microbial function through sediment-hosted aquifers and enrichment of novel symbionts in the deep terrestrial subsurface.</title>
        <authorList>
            <person name="Probst A.J."/>
            <person name="Ladd B."/>
            <person name="Jarett J.K."/>
            <person name="Geller-Mcgrath D.E."/>
            <person name="Sieber C.M."/>
            <person name="Emerson J.B."/>
            <person name="Anantharaman K."/>
            <person name="Thomas B.C."/>
            <person name="Malmstrom R."/>
            <person name="Stieglmeier M."/>
            <person name="Klingl A."/>
            <person name="Woyke T."/>
            <person name="Ryan C.M."/>
            <person name="Banfield J.F."/>
        </authorList>
    </citation>
    <scope>NUCLEOTIDE SEQUENCE [LARGE SCALE GENOMIC DNA]</scope>
    <source>
        <strain evidence="2">CG11_big_fil_rev_8_21_14_0_20_36_20</strain>
    </source>
</reference>
<keyword evidence="1" id="KW-0812">Transmembrane</keyword>
<dbReference type="EMBL" id="PCWQ01000007">
    <property type="protein sequence ID" value="PIR06937.1"/>
    <property type="molecule type" value="Genomic_DNA"/>
</dbReference>
<comment type="caution">
    <text evidence="2">The sequence shown here is derived from an EMBL/GenBank/DDBJ whole genome shotgun (WGS) entry which is preliminary data.</text>
</comment>
<gene>
    <name evidence="2" type="ORF">COV55_00735</name>
</gene>